<sequence>MDTVPVVFIESVLQSCGDNLPKEIPHAWAQLGEAYLMKCGSLILTYAPSDLQNYALPWAFRYNLRGFSHLKEKTLSREVIRKIARSITYFKFDTNYKCIWSAHVGRWPSIADDDDATFQLLANLQAPKKELIVDVDSLSHWYGALGPRYSYFWRSFTSLSLRKDSYFSTPVDDCRSTFAQFMKDVVPTARLQRIEVFDNISDIAAVLPANFWAEYLLSESCTGFDFPFGPDMAAEVASGVIQRWKEMDPRRLPQKTFARMSLRNVNRREFTKFVVEPLDEEILKNIPPHVSKEELQTYTAYTEHPIYSGFRIYAVFMGSGTKIVQKTGKTKRFSKASCSLRIE</sequence>
<evidence type="ECO:0000313" key="1">
    <source>
        <dbReference type="Proteomes" id="UP000095287"/>
    </source>
</evidence>
<protein>
    <submittedName>
        <fullName evidence="2">FBA_2 domain-containing protein</fullName>
    </submittedName>
</protein>
<keyword evidence="1" id="KW-1185">Reference proteome</keyword>
<name>A0A1I8A6E7_9BILA</name>
<reference evidence="2" key="1">
    <citation type="submission" date="2016-11" db="UniProtKB">
        <authorList>
            <consortium name="WormBaseParasite"/>
        </authorList>
    </citation>
    <scope>IDENTIFICATION</scope>
</reference>
<proteinExistence type="predicted"/>
<evidence type="ECO:0000313" key="2">
    <source>
        <dbReference type="WBParaSite" id="L893_g33478.t1"/>
    </source>
</evidence>
<dbReference type="WBParaSite" id="L893_g33478.t1">
    <property type="protein sequence ID" value="L893_g33478.t1"/>
    <property type="gene ID" value="L893_g33478"/>
</dbReference>
<organism evidence="1 2">
    <name type="scientific">Steinernema glaseri</name>
    <dbReference type="NCBI Taxonomy" id="37863"/>
    <lineage>
        <taxon>Eukaryota</taxon>
        <taxon>Metazoa</taxon>
        <taxon>Ecdysozoa</taxon>
        <taxon>Nematoda</taxon>
        <taxon>Chromadorea</taxon>
        <taxon>Rhabditida</taxon>
        <taxon>Tylenchina</taxon>
        <taxon>Panagrolaimomorpha</taxon>
        <taxon>Strongyloidoidea</taxon>
        <taxon>Steinernematidae</taxon>
        <taxon>Steinernema</taxon>
    </lineage>
</organism>
<dbReference type="Proteomes" id="UP000095287">
    <property type="component" value="Unplaced"/>
</dbReference>
<accession>A0A1I8A6E7</accession>
<dbReference type="AlphaFoldDB" id="A0A1I8A6E7"/>